<evidence type="ECO:0000313" key="3">
    <source>
        <dbReference type="EMBL" id="CAB9519768.1"/>
    </source>
</evidence>
<sequence>MSHGSAIGQSRRWLFKLETALDKAVEEEAVLPMMTILSAQSTGAIFDWAITFNRHWMSWFVYASICTHPIRLMSQLIQLSLNGISATLVNAAVITEFGASCMTFFVTTYALLLWATSPQDRPAYVPKRKRGCKPFIRKLRRASRDVSRVLLDVAARAIGAIALIMSLNELATITSAGVPDCEDKKSETNEDETPKGKGRSSTATEHAPVMMWDLPTPRDASQPTTFQLFMRFLHALKAGIRIATDEGSPMVAYSLVMLSLNGTTNGAADDHQYDTDSVLIAIDNCSSRCITNCMCDFVDTPVKVRVSVQDIGGSVTATYKGTVKWTIEDEQGRAHHFLIPDTYFNTATPYRLLSPQHWARVANENHPEQRGTWCATYEDAVELFWKQRQFKRVIKLSASSNIALVRSAPAFTKLHTFCSEVREEMGKLPIDEFELLAMPAATISDEESGDDSSVQSVESRLHPDLPPDAVDQQQRSEEFQENVTHTFRMKKDLHKIEVEPVADDRYLKYRTDQADILAWHYRLGHLSFERIRKLAERGDLPSKLASARAPKCSSCMFGKATRRPWRARTPSNQALPLSADAPGAIVGVDQMILPTPGFIDLEVC</sequence>
<reference evidence="3" key="1">
    <citation type="submission" date="2020-06" db="EMBL/GenBank/DDBJ databases">
        <authorList>
            <consortium name="Plant Systems Biology data submission"/>
        </authorList>
    </citation>
    <scope>NUCLEOTIDE SEQUENCE</scope>
    <source>
        <strain evidence="3">D6</strain>
    </source>
</reference>
<dbReference type="EMBL" id="CAICTM010001042">
    <property type="protein sequence ID" value="CAB9519768.1"/>
    <property type="molecule type" value="Genomic_DNA"/>
</dbReference>
<organism evidence="3 4">
    <name type="scientific">Seminavis robusta</name>
    <dbReference type="NCBI Taxonomy" id="568900"/>
    <lineage>
        <taxon>Eukaryota</taxon>
        <taxon>Sar</taxon>
        <taxon>Stramenopiles</taxon>
        <taxon>Ochrophyta</taxon>
        <taxon>Bacillariophyta</taxon>
        <taxon>Bacillariophyceae</taxon>
        <taxon>Bacillariophycidae</taxon>
        <taxon>Naviculales</taxon>
        <taxon>Naviculaceae</taxon>
        <taxon>Seminavis</taxon>
    </lineage>
</organism>
<comment type="caution">
    <text evidence="3">The sequence shown here is derived from an EMBL/GenBank/DDBJ whole genome shotgun (WGS) entry which is preliminary data.</text>
</comment>
<keyword evidence="4" id="KW-1185">Reference proteome</keyword>
<feature type="region of interest" description="Disordered" evidence="1">
    <location>
        <begin position="444"/>
        <end position="483"/>
    </location>
</feature>
<accession>A0A9N8EFF3</accession>
<feature type="region of interest" description="Disordered" evidence="1">
    <location>
        <begin position="179"/>
        <end position="207"/>
    </location>
</feature>
<dbReference type="Pfam" id="PF13976">
    <property type="entry name" value="gag_pre-integrs"/>
    <property type="match status" value="1"/>
</dbReference>
<feature type="compositionally biased region" description="Basic and acidic residues" evidence="1">
    <location>
        <begin position="181"/>
        <end position="195"/>
    </location>
</feature>
<proteinExistence type="predicted"/>
<dbReference type="AlphaFoldDB" id="A0A9N8EFF3"/>
<protein>
    <recommendedName>
        <fullName evidence="2">GAG-pre-integrase domain-containing protein</fullName>
    </recommendedName>
</protein>
<dbReference type="InterPro" id="IPR025724">
    <property type="entry name" value="GAG-pre-integrase_dom"/>
</dbReference>
<evidence type="ECO:0000256" key="1">
    <source>
        <dbReference type="SAM" id="MobiDB-lite"/>
    </source>
</evidence>
<name>A0A9N8EFF3_9STRA</name>
<feature type="domain" description="GAG-pre-integrase" evidence="2">
    <location>
        <begin position="512"/>
        <end position="559"/>
    </location>
</feature>
<dbReference type="Proteomes" id="UP001153069">
    <property type="component" value="Unassembled WGS sequence"/>
</dbReference>
<evidence type="ECO:0000313" key="4">
    <source>
        <dbReference type="Proteomes" id="UP001153069"/>
    </source>
</evidence>
<evidence type="ECO:0000259" key="2">
    <source>
        <dbReference type="Pfam" id="PF13976"/>
    </source>
</evidence>
<gene>
    <name evidence="3" type="ORF">SEMRO_1044_G234940.1</name>
</gene>